<feature type="domain" description="Fe2OG dioxygenase" evidence="7">
    <location>
        <begin position="109"/>
        <end position="211"/>
    </location>
</feature>
<comment type="cofactor">
    <cofactor evidence="6">
        <name>Fe(2+)</name>
        <dbReference type="ChEBI" id="CHEBI:29033"/>
    </cofactor>
    <text evidence="6">Binds 1 Fe(2+) ion per subunit.</text>
</comment>
<evidence type="ECO:0000256" key="2">
    <source>
        <dbReference type="ARBA" id="ARBA00022964"/>
    </source>
</evidence>
<evidence type="ECO:0000313" key="9">
    <source>
        <dbReference type="Proteomes" id="UP001176960"/>
    </source>
</evidence>
<dbReference type="Gene3D" id="2.60.120.590">
    <property type="entry name" value="Alpha-ketoglutarate-dependent dioxygenase AlkB-like"/>
    <property type="match status" value="1"/>
</dbReference>
<sequence length="211" mass="22879">MSDLLSTLRRRVELADGAWFLPGAIAESAPDLLAAINFVASVSPFRTLTTRRGGRLSAAMTSCGTHGWHSDRSGYRYLEDDPLTHRAWPDMPTLLRDLAGRVAGEAGYPGFVPQIGLINRYAPGARMGLHQDRDEPDLSAPVVSFSLGLTARFLFGGLERDAPTTSVVLEHGDAVVWGGASRLAFHGVSTVRPGHHPLTGAFRYNLTFRII</sequence>
<dbReference type="GO" id="GO:0035513">
    <property type="term" value="P:oxidative RNA demethylation"/>
    <property type="evidence" value="ECO:0007669"/>
    <property type="project" value="TreeGrafter"/>
</dbReference>
<dbReference type="GO" id="GO:0035516">
    <property type="term" value="F:broad specificity oxidative DNA demethylase activity"/>
    <property type="evidence" value="ECO:0007669"/>
    <property type="project" value="UniProtKB-EC"/>
</dbReference>
<dbReference type="NCBIfam" id="NF011930">
    <property type="entry name" value="PRK15401.1"/>
    <property type="match status" value="1"/>
</dbReference>
<evidence type="ECO:0000256" key="1">
    <source>
        <dbReference type="ARBA" id="ARBA00022723"/>
    </source>
</evidence>
<dbReference type="PANTHER" id="PTHR16557:SF2">
    <property type="entry name" value="NUCLEIC ACID DIOXYGENASE ALKBH1"/>
    <property type="match status" value="1"/>
</dbReference>
<evidence type="ECO:0000256" key="3">
    <source>
        <dbReference type="ARBA" id="ARBA00023002"/>
    </source>
</evidence>
<dbReference type="GO" id="GO:0005737">
    <property type="term" value="C:cytoplasm"/>
    <property type="evidence" value="ECO:0007669"/>
    <property type="project" value="TreeGrafter"/>
</dbReference>
<dbReference type="GO" id="GO:0008198">
    <property type="term" value="F:ferrous iron binding"/>
    <property type="evidence" value="ECO:0007669"/>
    <property type="project" value="TreeGrafter"/>
</dbReference>
<feature type="binding site" evidence="5">
    <location>
        <begin position="203"/>
        <end position="209"/>
    </location>
    <ligand>
        <name>2-oxoglutarate</name>
        <dbReference type="ChEBI" id="CHEBI:16810"/>
    </ligand>
</feature>
<feature type="binding site" evidence="5">
    <location>
        <position position="68"/>
    </location>
    <ligand>
        <name>substrate</name>
    </ligand>
</feature>
<dbReference type="RefSeq" id="WP_289841426.1">
    <property type="nucleotide sequence ID" value="NZ_CATKSH010000011.1"/>
</dbReference>
<evidence type="ECO:0000259" key="7">
    <source>
        <dbReference type="PROSITE" id="PS51471"/>
    </source>
</evidence>
<keyword evidence="3 8" id="KW-0560">Oxidoreductase</keyword>
<feature type="binding site" evidence="6">
    <location>
        <position position="186"/>
    </location>
    <ligand>
        <name>Fe cation</name>
        <dbReference type="ChEBI" id="CHEBI:24875"/>
        <note>catalytic</note>
    </ligand>
</feature>
<feature type="binding site" evidence="6">
    <location>
        <position position="132"/>
    </location>
    <ligand>
        <name>Fe cation</name>
        <dbReference type="ChEBI" id="CHEBI:24875"/>
        <note>catalytic</note>
    </ligand>
</feature>
<dbReference type="Pfam" id="PF13532">
    <property type="entry name" value="2OG-FeII_Oxy_2"/>
    <property type="match status" value="1"/>
</dbReference>
<evidence type="ECO:0000256" key="5">
    <source>
        <dbReference type="PIRSR" id="PIRSR604574-1"/>
    </source>
</evidence>
<name>A0AA35XYA6_9PROT</name>
<accession>A0AA35XYA6</accession>
<dbReference type="EC" id="1.14.11.33" evidence="8"/>
<feature type="binding site" evidence="5">
    <location>
        <begin position="75"/>
        <end position="77"/>
    </location>
    <ligand>
        <name>substrate</name>
    </ligand>
</feature>
<dbReference type="InterPro" id="IPR004574">
    <property type="entry name" value="Alkb"/>
</dbReference>
<dbReference type="PROSITE" id="PS51471">
    <property type="entry name" value="FE2OG_OXY"/>
    <property type="match status" value="1"/>
</dbReference>
<feature type="binding site" evidence="5">
    <location>
        <begin position="119"/>
        <end position="121"/>
    </location>
    <ligand>
        <name>2-oxoglutarate</name>
        <dbReference type="ChEBI" id="CHEBI:16810"/>
    </ligand>
</feature>
<dbReference type="InterPro" id="IPR037151">
    <property type="entry name" value="AlkB-like_sf"/>
</dbReference>
<proteinExistence type="predicted"/>
<reference evidence="8" key="1">
    <citation type="submission" date="2023-03" db="EMBL/GenBank/DDBJ databases">
        <authorList>
            <person name="Cleenwerck I."/>
        </authorList>
    </citation>
    <scope>NUCLEOTIDE SEQUENCE</scope>
    <source>
        <strain evidence="8">LMG 32879</strain>
    </source>
</reference>
<feature type="binding site" evidence="6">
    <location>
        <position position="130"/>
    </location>
    <ligand>
        <name>Fe cation</name>
        <dbReference type="ChEBI" id="CHEBI:24875"/>
        <note>catalytic</note>
    </ligand>
</feature>
<protein>
    <submittedName>
        <fullName evidence="8">DNA oxidative demethylase AlkB</fullName>
        <ecNumber evidence="8">1.14.11.33</ecNumber>
    </submittedName>
</protein>
<dbReference type="EMBL" id="CATKSH010000011">
    <property type="protein sequence ID" value="CAI9121175.1"/>
    <property type="molecule type" value="Genomic_DNA"/>
</dbReference>
<dbReference type="InterPro" id="IPR027450">
    <property type="entry name" value="AlkB-like"/>
</dbReference>
<keyword evidence="9" id="KW-1185">Reference proteome</keyword>
<organism evidence="8 9">
    <name type="scientific">Brytella acorum</name>
    <dbReference type="NCBI Taxonomy" id="2959299"/>
    <lineage>
        <taxon>Bacteria</taxon>
        <taxon>Pseudomonadati</taxon>
        <taxon>Pseudomonadota</taxon>
        <taxon>Alphaproteobacteria</taxon>
        <taxon>Acetobacterales</taxon>
        <taxon>Acetobacteraceae</taxon>
        <taxon>Brytella</taxon>
    </lineage>
</organism>
<keyword evidence="2" id="KW-0223">Dioxygenase</keyword>
<feature type="binding site" evidence="5">
    <location>
        <position position="134"/>
    </location>
    <ligand>
        <name>substrate</name>
    </ligand>
</feature>
<evidence type="ECO:0000313" key="8">
    <source>
        <dbReference type="EMBL" id="CAI9121175.1"/>
    </source>
</evidence>
<dbReference type="InterPro" id="IPR005123">
    <property type="entry name" value="Oxoglu/Fe-dep_dioxygenase_dom"/>
</dbReference>
<dbReference type="AlphaFoldDB" id="A0AA35XYA6"/>
<dbReference type="PANTHER" id="PTHR16557">
    <property type="entry name" value="ALKYLATED DNA REPAIR PROTEIN ALKB-RELATED"/>
    <property type="match status" value="1"/>
</dbReference>
<dbReference type="SUPFAM" id="SSF51197">
    <property type="entry name" value="Clavaminate synthase-like"/>
    <property type="match status" value="1"/>
</dbReference>
<dbReference type="Proteomes" id="UP001176960">
    <property type="component" value="Unassembled WGS sequence"/>
</dbReference>
<gene>
    <name evidence="8" type="primary">alkB</name>
    <name evidence="8" type="ORF">LMG32879_002021</name>
</gene>
<keyword evidence="1 6" id="KW-0479">Metal-binding</keyword>
<dbReference type="GO" id="GO:0035515">
    <property type="term" value="F:oxidative RNA demethylase activity"/>
    <property type="evidence" value="ECO:0007669"/>
    <property type="project" value="TreeGrafter"/>
</dbReference>
<keyword evidence="4 6" id="KW-0408">Iron</keyword>
<evidence type="ECO:0000256" key="6">
    <source>
        <dbReference type="PIRSR" id="PIRSR604574-2"/>
    </source>
</evidence>
<feature type="binding site" evidence="5">
    <location>
        <position position="160"/>
    </location>
    <ligand>
        <name>substrate</name>
    </ligand>
</feature>
<comment type="caution">
    <text evidence="8">The sequence shown here is derived from an EMBL/GenBank/DDBJ whole genome shotgun (WGS) entry which is preliminary data.</text>
</comment>
<evidence type="ECO:0000256" key="4">
    <source>
        <dbReference type="ARBA" id="ARBA00023004"/>
    </source>
</evidence>